<reference evidence="2" key="1">
    <citation type="journal article" date="2008" name="Nat. Genet.">
        <title>The Pristionchus pacificus genome provides a unique perspective on nematode lifestyle and parasitism.</title>
        <authorList>
            <person name="Dieterich C."/>
            <person name="Clifton S.W."/>
            <person name="Schuster L.N."/>
            <person name="Chinwalla A."/>
            <person name="Delehaunty K."/>
            <person name="Dinkelacker I."/>
            <person name="Fulton L."/>
            <person name="Fulton R."/>
            <person name="Godfrey J."/>
            <person name="Minx P."/>
            <person name="Mitreva M."/>
            <person name="Roeseler W."/>
            <person name="Tian H."/>
            <person name="Witte H."/>
            <person name="Yang S.P."/>
            <person name="Wilson R.K."/>
            <person name="Sommer R.J."/>
        </authorList>
    </citation>
    <scope>NUCLEOTIDE SEQUENCE [LARGE SCALE GENOMIC DNA]</scope>
    <source>
        <strain evidence="2">PS312</strain>
    </source>
</reference>
<gene>
    <name evidence="1" type="primary">WBGene00284168</name>
</gene>
<sequence>MPHRTKYLAHASSNPARRLPHPCMIPVVFIHAGADHGEEKRRRSPPNIERELFSQAFRKTAFKYADNEFWLLRATRKMITDKVVSMVCEICYPMQGGTIPCLEKCTAQGFVIKTCSPQLKQPTITKVMVA</sequence>
<accession>A0A2A6CM47</accession>
<accession>A0A8R1ZAZ6</accession>
<protein>
    <submittedName>
        <fullName evidence="1">Uncharacterized protein</fullName>
    </submittedName>
</protein>
<evidence type="ECO:0000313" key="2">
    <source>
        <dbReference type="Proteomes" id="UP000005239"/>
    </source>
</evidence>
<organism evidence="1 2">
    <name type="scientific">Pristionchus pacificus</name>
    <name type="common">Parasitic nematode worm</name>
    <dbReference type="NCBI Taxonomy" id="54126"/>
    <lineage>
        <taxon>Eukaryota</taxon>
        <taxon>Metazoa</taxon>
        <taxon>Ecdysozoa</taxon>
        <taxon>Nematoda</taxon>
        <taxon>Chromadorea</taxon>
        <taxon>Rhabditida</taxon>
        <taxon>Rhabditina</taxon>
        <taxon>Diplogasteromorpha</taxon>
        <taxon>Diplogasteroidea</taxon>
        <taxon>Neodiplogasteridae</taxon>
        <taxon>Pristionchus</taxon>
    </lineage>
</organism>
<reference evidence="1" key="2">
    <citation type="submission" date="2022-06" db="UniProtKB">
        <authorList>
            <consortium name="EnsemblMetazoa"/>
        </authorList>
    </citation>
    <scope>IDENTIFICATION</scope>
    <source>
        <strain evidence="1">PS312</strain>
    </source>
</reference>
<keyword evidence="2" id="KW-1185">Reference proteome</keyword>
<dbReference type="AlphaFoldDB" id="A0A2A6CM47"/>
<dbReference type="EnsemblMetazoa" id="PPA45799.1">
    <property type="protein sequence ID" value="PPA45799.1"/>
    <property type="gene ID" value="WBGene00284168"/>
</dbReference>
<evidence type="ECO:0000313" key="1">
    <source>
        <dbReference type="EnsemblMetazoa" id="PPA45799.1"/>
    </source>
</evidence>
<proteinExistence type="predicted"/>
<name>A0A2A6CM47_PRIPA</name>
<dbReference type="Proteomes" id="UP000005239">
    <property type="component" value="Unassembled WGS sequence"/>
</dbReference>